<name>A7NF14_ROSCS</name>
<feature type="domain" description="Putative restriction endonuclease" evidence="1">
    <location>
        <begin position="57"/>
        <end position="158"/>
    </location>
</feature>
<dbReference type="AlphaFoldDB" id="A7NF14"/>
<evidence type="ECO:0000259" key="1">
    <source>
        <dbReference type="Pfam" id="PF05685"/>
    </source>
</evidence>
<organism evidence="2 3">
    <name type="scientific">Roseiflexus castenholzii (strain DSM 13941 / HLO8)</name>
    <dbReference type="NCBI Taxonomy" id="383372"/>
    <lineage>
        <taxon>Bacteria</taxon>
        <taxon>Bacillati</taxon>
        <taxon>Chloroflexota</taxon>
        <taxon>Chloroflexia</taxon>
        <taxon>Chloroflexales</taxon>
        <taxon>Roseiflexineae</taxon>
        <taxon>Roseiflexaceae</taxon>
        <taxon>Roseiflexus</taxon>
    </lineage>
</organism>
<dbReference type="EMBL" id="CP000804">
    <property type="protein sequence ID" value="ABU58289.1"/>
    <property type="molecule type" value="Genomic_DNA"/>
</dbReference>
<dbReference type="SUPFAM" id="SSF52980">
    <property type="entry name" value="Restriction endonuclease-like"/>
    <property type="match status" value="1"/>
</dbReference>
<dbReference type="CDD" id="cd06260">
    <property type="entry name" value="DUF820-like"/>
    <property type="match status" value="1"/>
</dbReference>
<dbReference type="Proteomes" id="UP000000263">
    <property type="component" value="Chromosome"/>
</dbReference>
<dbReference type="InterPro" id="IPR011335">
    <property type="entry name" value="Restrct_endonuc-II-like"/>
</dbReference>
<dbReference type="RefSeq" id="WP_012120713.1">
    <property type="nucleotide sequence ID" value="NC_009767.1"/>
</dbReference>
<dbReference type="Pfam" id="PF05685">
    <property type="entry name" value="Uma2"/>
    <property type="match status" value="1"/>
</dbReference>
<dbReference type="Gene3D" id="3.90.1570.10">
    <property type="entry name" value="tt1808, chain A"/>
    <property type="match status" value="1"/>
</dbReference>
<dbReference type="PANTHER" id="PTHR33352">
    <property type="entry name" value="SLR1095 PROTEIN"/>
    <property type="match status" value="1"/>
</dbReference>
<dbReference type="OrthoDB" id="557157at2"/>
<keyword evidence="3" id="KW-1185">Reference proteome</keyword>
<dbReference type="PANTHER" id="PTHR33352:SF2">
    <property type="entry name" value="SLL0995 PROTEIN"/>
    <property type="match status" value="1"/>
</dbReference>
<dbReference type="eggNOG" id="COG4636">
    <property type="taxonomic scope" value="Bacteria"/>
</dbReference>
<proteinExistence type="predicted"/>
<dbReference type="InterPro" id="IPR012296">
    <property type="entry name" value="Nuclease_put_TT1808"/>
</dbReference>
<dbReference type="KEGG" id="rca:Rcas_2206"/>
<protein>
    <recommendedName>
        <fullName evidence="1">Putative restriction endonuclease domain-containing protein</fullName>
    </recommendedName>
</protein>
<dbReference type="HOGENOM" id="CLU_1650833_0_0_0"/>
<dbReference type="InterPro" id="IPR008538">
    <property type="entry name" value="Uma2"/>
</dbReference>
<gene>
    <name evidence="2" type="ordered locus">Rcas_2206</name>
</gene>
<evidence type="ECO:0000313" key="2">
    <source>
        <dbReference type="EMBL" id="ABU58289.1"/>
    </source>
</evidence>
<sequence length="160" mass="18008">MSASAREAIVAPPDNPFPYGRRYVERTVPNGSITFEQAPLTLEDVLHPQEGDQVTHSNLHQHICVYLYTVLRRRLAGVTGAVVLYDVRIAWDDLALKAHRPDLAAIFGVREHKNWSAFDVAAEGVRPTVLIEITSPETRGIDLTVKFDEYDLAGVEFYYQ</sequence>
<accession>A7NF14</accession>
<evidence type="ECO:0000313" key="3">
    <source>
        <dbReference type="Proteomes" id="UP000000263"/>
    </source>
</evidence>
<reference evidence="2 3" key="1">
    <citation type="submission" date="2007-08" db="EMBL/GenBank/DDBJ databases">
        <title>Complete sequence of Roseiflexus castenholzii DSM 13941.</title>
        <authorList>
            <consortium name="US DOE Joint Genome Institute"/>
            <person name="Copeland A."/>
            <person name="Lucas S."/>
            <person name="Lapidus A."/>
            <person name="Barry K."/>
            <person name="Glavina del Rio T."/>
            <person name="Dalin E."/>
            <person name="Tice H."/>
            <person name="Pitluck S."/>
            <person name="Thompson L.S."/>
            <person name="Brettin T."/>
            <person name="Bruce D."/>
            <person name="Detter J.C."/>
            <person name="Han C."/>
            <person name="Tapia R."/>
            <person name="Schmutz J."/>
            <person name="Larimer F."/>
            <person name="Land M."/>
            <person name="Hauser L."/>
            <person name="Kyrpides N."/>
            <person name="Mikhailova N."/>
            <person name="Bryant D.A."/>
            <person name="Hanada S."/>
            <person name="Tsukatani Y."/>
            <person name="Richardson P."/>
        </authorList>
    </citation>
    <scope>NUCLEOTIDE SEQUENCE [LARGE SCALE GENOMIC DNA]</scope>
    <source>
        <strain evidence="3">DSM 13941 / HLO8</strain>
    </source>
</reference>